<keyword evidence="2" id="KW-0732">Signal</keyword>
<feature type="compositionally biased region" description="Polar residues" evidence="1">
    <location>
        <begin position="906"/>
        <end position="930"/>
    </location>
</feature>
<dbReference type="SUPFAM" id="SSF49785">
    <property type="entry name" value="Galactose-binding domain-like"/>
    <property type="match status" value="1"/>
</dbReference>
<accession>A0A3P1SFQ1</accession>
<evidence type="ECO:0000313" key="5">
    <source>
        <dbReference type="Proteomes" id="UP000280444"/>
    </source>
</evidence>
<dbReference type="SUPFAM" id="SSF49899">
    <property type="entry name" value="Concanavalin A-like lectins/glucanases"/>
    <property type="match status" value="1"/>
</dbReference>
<evidence type="ECO:0000259" key="3">
    <source>
        <dbReference type="PROSITE" id="PS51762"/>
    </source>
</evidence>
<gene>
    <name evidence="4" type="ORF">EII11_03855</name>
</gene>
<dbReference type="PROSITE" id="PS51762">
    <property type="entry name" value="GH16_2"/>
    <property type="match status" value="1"/>
</dbReference>
<dbReference type="Proteomes" id="UP000280444">
    <property type="component" value="Unassembled WGS sequence"/>
</dbReference>
<dbReference type="GO" id="GO:0005975">
    <property type="term" value="P:carbohydrate metabolic process"/>
    <property type="evidence" value="ECO:0007669"/>
    <property type="project" value="InterPro"/>
</dbReference>
<dbReference type="PANTHER" id="PTHR10963:SF60">
    <property type="entry name" value="GRAM-NEGATIVE BACTERIA-BINDING PROTEIN 1-RELATED"/>
    <property type="match status" value="1"/>
</dbReference>
<feature type="domain" description="GH16" evidence="3">
    <location>
        <begin position="392"/>
        <end position="636"/>
    </location>
</feature>
<feature type="compositionally biased region" description="Polar residues" evidence="1">
    <location>
        <begin position="850"/>
        <end position="868"/>
    </location>
</feature>
<evidence type="ECO:0000313" key="4">
    <source>
        <dbReference type="EMBL" id="RRC95988.1"/>
    </source>
</evidence>
<dbReference type="InterPro" id="IPR050546">
    <property type="entry name" value="Glycosyl_Hydrlase_16"/>
</dbReference>
<dbReference type="Gene3D" id="2.60.120.200">
    <property type="match status" value="1"/>
</dbReference>
<dbReference type="PANTHER" id="PTHR10963">
    <property type="entry name" value="GLYCOSYL HYDROLASE-RELATED"/>
    <property type="match status" value="1"/>
</dbReference>
<dbReference type="Gene3D" id="2.60.120.260">
    <property type="entry name" value="Galactose-binding domain-like"/>
    <property type="match status" value="2"/>
</dbReference>
<evidence type="ECO:0000256" key="2">
    <source>
        <dbReference type="SAM" id="SignalP"/>
    </source>
</evidence>
<feature type="chain" id="PRO_5018159691" evidence="2">
    <location>
        <begin position="29"/>
        <end position="988"/>
    </location>
</feature>
<protein>
    <submittedName>
        <fullName evidence="4">Glycosyl hydrolase family protein</fullName>
    </submittedName>
</protein>
<comment type="caution">
    <text evidence="4">The sequence shown here is derived from an EMBL/GenBank/DDBJ whole genome shotgun (WGS) entry which is preliminary data.</text>
</comment>
<reference evidence="4 5" key="1">
    <citation type="submission" date="2018-11" db="EMBL/GenBank/DDBJ databases">
        <title>Genomes From Bacteria Associated with the Canine Oral Cavity: a Test Case for Automated Genome-Based Taxonomic Assignment.</title>
        <authorList>
            <person name="Coil D.A."/>
            <person name="Jospin G."/>
            <person name="Darling A.E."/>
            <person name="Wallis C."/>
            <person name="Davis I.J."/>
            <person name="Harris S."/>
            <person name="Eisen J.A."/>
            <person name="Holcombe L.J."/>
            <person name="O'Flynn C."/>
        </authorList>
    </citation>
    <scope>NUCLEOTIDE SEQUENCE [LARGE SCALE GENOMIC DNA]</scope>
    <source>
        <strain evidence="4 5">OH770</strain>
    </source>
</reference>
<organism evidence="4 5">
    <name type="scientific">Schaalia canis</name>
    <dbReference type="NCBI Taxonomy" id="100469"/>
    <lineage>
        <taxon>Bacteria</taxon>
        <taxon>Bacillati</taxon>
        <taxon>Actinomycetota</taxon>
        <taxon>Actinomycetes</taxon>
        <taxon>Actinomycetales</taxon>
        <taxon>Actinomycetaceae</taxon>
        <taxon>Schaalia</taxon>
    </lineage>
</organism>
<dbReference type="CDD" id="cd08023">
    <property type="entry name" value="GH16_laminarinase_like"/>
    <property type="match status" value="1"/>
</dbReference>
<keyword evidence="4" id="KW-0378">Hydrolase</keyword>
<evidence type="ECO:0000256" key="1">
    <source>
        <dbReference type="SAM" id="MobiDB-lite"/>
    </source>
</evidence>
<dbReference type="Pfam" id="PF00722">
    <property type="entry name" value="Glyco_hydro_16"/>
    <property type="match status" value="1"/>
</dbReference>
<dbReference type="OrthoDB" id="9809583at2"/>
<dbReference type="GO" id="GO:0004553">
    <property type="term" value="F:hydrolase activity, hydrolyzing O-glycosyl compounds"/>
    <property type="evidence" value="ECO:0007669"/>
    <property type="project" value="InterPro"/>
</dbReference>
<dbReference type="InterPro" id="IPR008979">
    <property type="entry name" value="Galactose-bd-like_sf"/>
</dbReference>
<dbReference type="InterPro" id="IPR000757">
    <property type="entry name" value="Beta-glucanase-like"/>
</dbReference>
<dbReference type="AlphaFoldDB" id="A0A3P1SFQ1"/>
<feature type="region of interest" description="Disordered" evidence="1">
    <location>
        <begin position="837"/>
        <end position="959"/>
    </location>
</feature>
<proteinExistence type="predicted"/>
<feature type="signal peptide" evidence="2">
    <location>
        <begin position="1"/>
        <end position="28"/>
    </location>
</feature>
<dbReference type="InterPro" id="IPR013320">
    <property type="entry name" value="ConA-like_dom_sf"/>
</dbReference>
<dbReference type="RefSeq" id="WP_124868765.1">
    <property type="nucleotide sequence ID" value="NZ_RQZF01000002.1"/>
</dbReference>
<dbReference type="EMBL" id="RQZF01000002">
    <property type="protein sequence ID" value="RRC95988.1"/>
    <property type="molecule type" value="Genomic_DNA"/>
</dbReference>
<sequence length="988" mass="108677">MFTLRREYVAACAAAALIMPLLTPAAHADESQLINVLLGRTPTSNATLTHESADPTIPRVTIKDPHFATDGDTGFTPNNSGEDANVTKILAGAESGNPANNNGFDTWNDVYLQYDLGESREIGRILLHHNGYQAAGSTFKNVKVEVADTPTFDNPTVISNTADFEETQATHLAPQTILPYGGKISARYIRIWQKGHFIKNFNGNWSGYSNGVAFREIEVMATPKDGETLPPRAESRNIALGHTPYVYGLTPTNISAISDGKIDDNYAVHNSLGQRWLQFEYRNSYTIKRVVLALEPGQYDSIAVDVRSAGSQRNGREIYRQRNIQVGNDPIEITLDGQKITGRTIRFTINKSNGEPTKYKEVEIWAEGLDFNESAPEYTPPTSAYDTLVWQDEFNGDTVDESKWNIIDKMWNHAAIYNRDAVSIHKDNDGSYLSITSTNYPSTQALIDAVGWDQYDAATPPHKVTWSSGRVESKNKYSFQFGRMAVRAKVNDSKGIWPAIWMLAQDETGHDEIDVLEYLGQNPWGAWTTNHYGVLGVSKSAHGQENFSPVAWSQDFHVYEVEWDPQAITWYIDGKKVFTSEQGKNVDGMHTRPMFPILETQVGDGWVGDVDYRKQETKQNSSYLVDWVRVYQRADQPQVRFDDLDPTAPTNSYTLRPTERSEGLRFLSRGNANYENKNNFFYGGQPRYEDSRLAVADNAEGPQYLVYEVPTAKDVHLTTYYQTIPGKTSQVSNSYGGWITRGYSIRDNFPGMIDFSLMSSPDGTTWTPAPMTVVDNFIDPQPGYARTTFDAYDLPADTKYIKVVFPTIPHGAQAASKPAIPATDIQLAKVTVLQREIPAPPAPPQDDQNTPKPDNPGNNTPKPDNPGQSKPKPDNPGQNGSGQDGSGKDGSKPNSPSPNKPGTNGQGPSNNAKQGGHSSQGQATPDSAQKTPHKTPQKMAPGAGQGPAKASSTNAPSLAKTGSDLTILLTAAGLLAVVGAFTRRVHTH</sequence>
<name>A0A3P1SFQ1_9ACTO</name>
<keyword evidence="5" id="KW-1185">Reference proteome</keyword>